<feature type="transmembrane region" description="Helical" evidence="6">
    <location>
        <begin position="281"/>
        <end position="314"/>
    </location>
</feature>
<evidence type="ECO:0000256" key="1">
    <source>
        <dbReference type="ARBA" id="ARBA00004651"/>
    </source>
</evidence>
<evidence type="ECO:0000256" key="4">
    <source>
        <dbReference type="ARBA" id="ARBA00022989"/>
    </source>
</evidence>
<evidence type="ECO:0000256" key="6">
    <source>
        <dbReference type="SAM" id="Phobius"/>
    </source>
</evidence>
<keyword evidence="8" id="KW-1185">Reference proteome</keyword>
<evidence type="ECO:0000313" key="7">
    <source>
        <dbReference type="EMBL" id="MBP2186838.1"/>
    </source>
</evidence>
<feature type="transmembrane region" description="Helical" evidence="6">
    <location>
        <begin position="155"/>
        <end position="173"/>
    </location>
</feature>
<comment type="subcellular location">
    <subcellularLocation>
        <location evidence="1">Cell membrane</location>
        <topology evidence="1">Multi-pass membrane protein</topology>
    </subcellularLocation>
</comment>
<reference evidence="7 8" key="1">
    <citation type="submission" date="2021-03" db="EMBL/GenBank/DDBJ databases">
        <title>Sequencing the genomes of 1000 actinobacteria strains.</title>
        <authorList>
            <person name="Klenk H.-P."/>
        </authorList>
    </citation>
    <scope>NUCLEOTIDE SEQUENCE [LARGE SCALE GENOMIC DNA]</scope>
    <source>
        <strain evidence="7 8">DSM 45510</strain>
    </source>
</reference>
<feature type="transmembrane region" description="Helical" evidence="6">
    <location>
        <begin position="249"/>
        <end position="269"/>
    </location>
</feature>
<protein>
    <submittedName>
        <fullName evidence="7">Ribose transport system permease protein</fullName>
    </submittedName>
</protein>
<comment type="caution">
    <text evidence="7">The sequence shown here is derived from an EMBL/GenBank/DDBJ whole genome shotgun (WGS) entry which is preliminary data.</text>
</comment>
<dbReference type="Pfam" id="PF02653">
    <property type="entry name" value="BPD_transp_2"/>
    <property type="match status" value="1"/>
</dbReference>
<dbReference type="Proteomes" id="UP000741013">
    <property type="component" value="Unassembled WGS sequence"/>
</dbReference>
<name>A0ABS4Q5H1_9PSEU</name>
<evidence type="ECO:0000256" key="3">
    <source>
        <dbReference type="ARBA" id="ARBA00022692"/>
    </source>
</evidence>
<proteinExistence type="predicted"/>
<keyword evidence="2" id="KW-1003">Cell membrane</keyword>
<gene>
    <name evidence="7" type="ORF">JOM49_008364</name>
</gene>
<feature type="transmembrane region" description="Helical" evidence="6">
    <location>
        <begin position="67"/>
        <end position="86"/>
    </location>
</feature>
<sequence>MSRATEPAKPGVQSEVDGTGGFARRSLGSRLVSANTFWIALVLLALCVVFTIAAPGEFATVFTFQTLLIETAVLLVLSVGMTFVIITSGIDLSVGSVLIFAGMVSAKTMEALSPGGTATNAGWGVISVGLIAGVVAGTVWGLINGLLIAVAKIPPLIVTLGTMGAALGAAYLLNNGSDVRSVPTVLNNTLGYGTWFGIPNLVLVAAVITLIGAWLLHTTKFGRYTYAVGSNAEAARRSGIGVTAHLLKVYTLTGFLAGVAGFMSLAYYASTTISAHTTDNLNAIAATVMGGTSLFGGIGSVLGTVIGVFIPAVLKKGFNITQVPDFWQMIAVGAVLIAAVWFDQRRRRLRNSR</sequence>
<evidence type="ECO:0000256" key="5">
    <source>
        <dbReference type="ARBA" id="ARBA00023136"/>
    </source>
</evidence>
<dbReference type="RefSeq" id="WP_209670182.1">
    <property type="nucleotide sequence ID" value="NZ_JAGGMS010000001.1"/>
</dbReference>
<feature type="transmembrane region" description="Helical" evidence="6">
    <location>
        <begin position="194"/>
        <end position="216"/>
    </location>
</feature>
<keyword evidence="5 6" id="KW-0472">Membrane</keyword>
<dbReference type="PANTHER" id="PTHR32196:SF72">
    <property type="entry name" value="RIBOSE IMPORT PERMEASE PROTEIN RBSC"/>
    <property type="match status" value="1"/>
</dbReference>
<evidence type="ECO:0000256" key="2">
    <source>
        <dbReference type="ARBA" id="ARBA00022475"/>
    </source>
</evidence>
<feature type="transmembrane region" description="Helical" evidence="6">
    <location>
        <begin position="326"/>
        <end position="343"/>
    </location>
</feature>
<dbReference type="PANTHER" id="PTHR32196">
    <property type="entry name" value="ABC TRANSPORTER PERMEASE PROTEIN YPHD-RELATED-RELATED"/>
    <property type="match status" value="1"/>
</dbReference>
<feature type="transmembrane region" description="Helical" evidence="6">
    <location>
        <begin position="121"/>
        <end position="143"/>
    </location>
</feature>
<organism evidence="7 8">
    <name type="scientific">Amycolatopsis magusensis</name>
    <dbReference type="NCBI Taxonomy" id="882444"/>
    <lineage>
        <taxon>Bacteria</taxon>
        <taxon>Bacillati</taxon>
        <taxon>Actinomycetota</taxon>
        <taxon>Actinomycetes</taxon>
        <taxon>Pseudonocardiales</taxon>
        <taxon>Pseudonocardiaceae</taxon>
        <taxon>Amycolatopsis</taxon>
    </lineage>
</organism>
<evidence type="ECO:0000313" key="8">
    <source>
        <dbReference type="Proteomes" id="UP000741013"/>
    </source>
</evidence>
<keyword evidence="3 6" id="KW-0812">Transmembrane</keyword>
<dbReference type="EMBL" id="JAGGMS010000001">
    <property type="protein sequence ID" value="MBP2186838.1"/>
    <property type="molecule type" value="Genomic_DNA"/>
</dbReference>
<keyword evidence="4 6" id="KW-1133">Transmembrane helix</keyword>
<dbReference type="CDD" id="cd06579">
    <property type="entry name" value="TM_PBP1_transp_AraH_like"/>
    <property type="match status" value="1"/>
</dbReference>
<dbReference type="InterPro" id="IPR001851">
    <property type="entry name" value="ABC_transp_permease"/>
</dbReference>
<accession>A0ABS4Q5H1</accession>
<feature type="transmembrane region" description="Helical" evidence="6">
    <location>
        <begin position="36"/>
        <end position="55"/>
    </location>
</feature>